<sequence>MPNPPVRMTARSVVLSVLLGAHPASASSAELLRLTADFGIKETAMRVALTRLVAAGDLVRSAEGYGLSERLLERQRRQDEALNPRIRPWGGDWYAVVITSIGCEPRTRATLRAGLTERRFAELREGIWMRPDNIDIDLGDLVPYTRMLTARDEHPVELAGKLWDLTGWAVTGDELLAEMAHATEAADRFTIAAAMVRHLRRDPVLPAELLPPGWPGERIRGRYAEFVEEVAARRDAEQTAEVPR</sequence>
<dbReference type="Gene3D" id="1.20.58.1460">
    <property type="match status" value="1"/>
</dbReference>
<dbReference type="RefSeq" id="WP_065288150.1">
    <property type="nucleotide sequence ID" value="NZ_LFOE01000012.1"/>
</dbReference>
<dbReference type="OrthoDB" id="2270427at2"/>
<name>A0A1B8SGB4_9MYCO</name>
<accession>A0A1B8SGB4</accession>
<dbReference type="PATRIC" id="fig|354243.3.peg.2202"/>
<evidence type="ECO:0000259" key="3">
    <source>
        <dbReference type="Pfam" id="PF08223"/>
    </source>
</evidence>
<dbReference type="Gene3D" id="1.10.10.10">
    <property type="entry name" value="Winged helix-like DNA-binding domain superfamily/Winged helix DNA-binding domain"/>
    <property type="match status" value="1"/>
</dbReference>
<reference evidence="5 7" key="2">
    <citation type="submission" date="2017-02" db="EMBL/GenBank/DDBJ databases">
        <title>The new phylogeny of genus Mycobacterium.</title>
        <authorList>
            <person name="Tortoli E."/>
            <person name="Trovato A."/>
            <person name="Cirillo D.M."/>
        </authorList>
    </citation>
    <scope>NUCLEOTIDE SEQUENCE [LARGE SCALE GENOMIC DNA]</scope>
    <source>
        <strain evidence="5 7">DSM 45093</strain>
    </source>
</reference>
<feature type="chain" id="PRO_5015061057" evidence="1">
    <location>
        <begin position="27"/>
        <end position="244"/>
    </location>
</feature>
<evidence type="ECO:0000313" key="6">
    <source>
        <dbReference type="Proteomes" id="UP000092668"/>
    </source>
</evidence>
<gene>
    <name evidence="4" type="ORF">ACT18_10600</name>
    <name evidence="5" type="ORF">BST28_07755</name>
</gene>
<evidence type="ECO:0000256" key="1">
    <source>
        <dbReference type="SAM" id="SignalP"/>
    </source>
</evidence>
<protein>
    <submittedName>
        <fullName evidence="4">PaaX domain-containing protein, C-domain protein</fullName>
    </submittedName>
</protein>
<feature type="domain" description="Transcriptional repressor PaaX-like C-terminal" evidence="3">
    <location>
        <begin position="183"/>
        <end position="233"/>
    </location>
</feature>
<keyword evidence="1" id="KW-0732">Signal</keyword>
<feature type="domain" description="Transcriptional repressor PaaX-like N-terminal" evidence="2">
    <location>
        <begin position="10"/>
        <end position="70"/>
    </location>
</feature>
<dbReference type="Pfam" id="PF08223">
    <property type="entry name" value="PaaX_C"/>
    <property type="match status" value="1"/>
</dbReference>
<proteinExistence type="predicted"/>
<dbReference type="PANTHER" id="PTHR30319">
    <property type="entry name" value="PHENYLACETIC ACID REGULATOR-RELATED TRANSCRIPTIONAL REPRESSOR"/>
    <property type="match status" value="1"/>
</dbReference>
<dbReference type="InterPro" id="IPR012906">
    <property type="entry name" value="PaaX-like_N"/>
</dbReference>
<dbReference type="Gene3D" id="3.30.70.2650">
    <property type="match status" value="1"/>
</dbReference>
<dbReference type="InterPro" id="IPR036388">
    <property type="entry name" value="WH-like_DNA-bd_sf"/>
</dbReference>
<comment type="caution">
    <text evidence="4">The sequence shown here is derived from an EMBL/GenBank/DDBJ whole genome shotgun (WGS) entry which is preliminary data.</text>
</comment>
<dbReference type="AlphaFoldDB" id="A0A1B8SGB4"/>
<keyword evidence="6" id="KW-1185">Reference proteome</keyword>
<reference evidence="4 6" key="1">
    <citation type="submission" date="2015-06" db="EMBL/GenBank/DDBJ databases">
        <title>Genome sequence of Mycobacterium kumamotonense strain Roo.</title>
        <authorList>
            <person name="Greninger A.L."/>
            <person name="Cunningham G."/>
            <person name="Miller S."/>
        </authorList>
    </citation>
    <scope>NUCLEOTIDE SEQUENCE [LARGE SCALE GENOMIC DNA]</scope>
    <source>
        <strain evidence="4 6">Roo</strain>
    </source>
</reference>
<evidence type="ECO:0000313" key="7">
    <source>
        <dbReference type="Proteomes" id="UP000192713"/>
    </source>
</evidence>
<dbReference type="GO" id="GO:0006351">
    <property type="term" value="P:DNA-templated transcription"/>
    <property type="evidence" value="ECO:0007669"/>
    <property type="project" value="TreeGrafter"/>
</dbReference>
<dbReference type="Pfam" id="PF07848">
    <property type="entry name" value="PaaX"/>
    <property type="match status" value="1"/>
</dbReference>
<evidence type="ECO:0000313" key="5">
    <source>
        <dbReference type="EMBL" id="ORA81029.1"/>
    </source>
</evidence>
<organism evidence="4 6">
    <name type="scientific">Mycolicibacter kumamotonensis</name>
    <dbReference type="NCBI Taxonomy" id="354243"/>
    <lineage>
        <taxon>Bacteria</taxon>
        <taxon>Bacillati</taxon>
        <taxon>Actinomycetota</taxon>
        <taxon>Actinomycetes</taxon>
        <taxon>Mycobacteriales</taxon>
        <taxon>Mycobacteriaceae</taxon>
        <taxon>Mycolicibacter</taxon>
    </lineage>
</organism>
<evidence type="ECO:0000313" key="4">
    <source>
        <dbReference type="EMBL" id="OBY31758.1"/>
    </source>
</evidence>
<feature type="signal peptide" evidence="1">
    <location>
        <begin position="1"/>
        <end position="26"/>
    </location>
</feature>
<dbReference type="InterPro" id="IPR013225">
    <property type="entry name" value="PaaX_C"/>
</dbReference>
<dbReference type="Proteomes" id="UP000192713">
    <property type="component" value="Unassembled WGS sequence"/>
</dbReference>
<dbReference type="Proteomes" id="UP000092668">
    <property type="component" value="Unassembled WGS sequence"/>
</dbReference>
<evidence type="ECO:0000259" key="2">
    <source>
        <dbReference type="Pfam" id="PF07848"/>
    </source>
</evidence>
<dbReference type="EMBL" id="LFOE01000012">
    <property type="protein sequence ID" value="OBY31758.1"/>
    <property type="molecule type" value="Genomic_DNA"/>
</dbReference>
<dbReference type="EMBL" id="MVHU01000008">
    <property type="protein sequence ID" value="ORA81029.1"/>
    <property type="molecule type" value="Genomic_DNA"/>
</dbReference>
<dbReference type="STRING" id="354243.BST28_07755"/>
<dbReference type="PANTHER" id="PTHR30319:SF1">
    <property type="entry name" value="TRANSCRIPTIONAL REPRESSOR PAAX"/>
    <property type="match status" value="1"/>
</dbReference>